<organism evidence="2 3">
    <name type="scientific">Nonomuraea fuscirosea</name>
    <dbReference type="NCBI Taxonomy" id="1291556"/>
    <lineage>
        <taxon>Bacteria</taxon>
        <taxon>Bacillati</taxon>
        <taxon>Actinomycetota</taxon>
        <taxon>Actinomycetes</taxon>
        <taxon>Streptosporangiales</taxon>
        <taxon>Streptosporangiaceae</taxon>
        <taxon>Nonomuraea</taxon>
    </lineage>
</organism>
<evidence type="ECO:0000313" key="2">
    <source>
        <dbReference type="EMBL" id="PRX69609.1"/>
    </source>
</evidence>
<name>A0A2T0N9Z6_9ACTN</name>
<dbReference type="AlphaFoldDB" id="A0A2T0N9Z6"/>
<gene>
    <name evidence="2" type="ORF">B0I32_102667</name>
</gene>
<accession>A0A2T0N9Z6</accession>
<proteinExistence type="predicted"/>
<keyword evidence="1" id="KW-0732">Signal</keyword>
<comment type="caution">
    <text evidence="2">The sequence shown here is derived from an EMBL/GenBank/DDBJ whole genome shotgun (WGS) entry which is preliminary data.</text>
</comment>
<feature type="signal peptide" evidence="1">
    <location>
        <begin position="1"/>
        <end position="26"/>
    </location>
</feature>
<evidence type="ECO:0000256" key="1">
    <source>
        <dbReference type="SAM" id="SignalP"/>
    </source>
</evidence>
<protein>
    <submittedName>
        <fullName evidence="2">Uncharacterized protein</fullName>
    </submittedName>
</protein>
<dbReference type="EMBL" id="PVNG01000002">
    <property type="protein sequence ID" value="PRX69609.1"/>
    <property type="molecule type" value="Genomic_DNA"/>
</dbReference>
<feature type="chain" id="PRO_5015559992" evidence="1">
    <location>
        <begin position="27"/>
        <end position="123"/>
    </location>
</feature>
<evidence type="ECO:0000313" key="3">
    <source>
        <dbReference type="Proteomes" id="UP000238312"/>
    </source>
</evidence>
<sequence>MKLRSGFMVIALAGAAISVTPAAAYADHYTTYKNNAAVGGTLYLHASSGPRKGGRTSIGGSLFRVYANTYNGADGGLYATSNSVSTIVVLTHLRYNLGRSGCKWTLGGSNTRVNLKCESRIAS</sequence>
<dbReference type="Proteomes" id="UP000238312">
    <property type="component" value="Unassembled WGS sequence"/>
</dbReference>
<keyword evidence="3" id="KW-1185">Reference proteome</keyword>
<reference evidence="2 3" key="1">
    <citation type="submission" date="2018-03" db="EMBL/GenBank/DDBJ databases">
        <title>Genomic Encyclopedia of Type Strains, Phase III (KMG-III): the genomes of soil and plant-associated and newly described type strains.</title>
        <authorList>
            <person name="Whitman W."/>
        </authorList>
    </citation>
    <scope>NUCLEOTIDE SEQUENCE [LARGE SCALE GENOMIC DNA]</scope>
    <source>
        <strain evidence="2 3">CGMCC 4.7104</strain>
    </source>
</reference>